<keyword evidence="1" id="KW-0175">Coiled coil</keyword>
<dbReference type="InterPro" id="IPR035986">
    <property type="entry name" value="PKD_dom_sf"/>
</dbReference>
<dbReference type="InterPro" id="IPR022409">
    <property type="entry name" value="PKD/Chitinase_dom"/>
</dbReference>
<dbReference type="Pfam" id="PF18911">
    <property type="entry name" value="PKD_4"/>
    <property type="match status" value="1"/>
</dbReference>
<proteinExistence type="predicted"/>
<keyword evidence="5" id="KW-1185">Reference proteome</keyword>
<dbReference type="InterPro" id="IPR000601">
    <property type="entry name" value="PKD_dom"/>
</dbReference>
<feature type="region of interest" description="Disordered" evidence="2">
    <location>
        <begin position="125"/>
        <end position="211"/>
    </location>
</feature>
<organism evidence="4 5">
    <name type="scientific">Methanospirillum stamsii</name>
    <dbReference type="NCBI Taxonomy" id="1277351"/>
    <lineage>
        <taxon>Archaea</taxon>
        <taxon>Methanobacteriati</taxon>
        <taxon>Methanobacteriota</taxon>
        <taxon>Stenosarchaea group</taxon>
        <taxon>Methanomicrobia</taxon>
        <taxon>Methanomicrobiales</taxon>
        <taxon>Methanospirillaceae</taxon>
        <taxon>Methanospirillum</taxon>
    </lineage>
</organism>
<feature type="compositionally biased region" description="Low complexity" evidence="2">
    <location>
        <begin position="166"/>
        <end position="189"/>
    </location>
</feature>
<dbReference type="GeneID" id="97609198"/>
<protein>
    <recommendedName>
        <fullName evidence="3">PKD domain-containing protein</fullName>
    </recommendedName>
</protein>
<dbReference type="Proteomes" id="UP000245934">
    <property type="component" value="Unassembled WGS sequence"/>
</dbReference>
<feature type="compositionally biased region" description="Low complexity" evidence="2">
    <location>
        <begin position="132"/>
        <end position="144"/>
    </location>
</feature>
<dbReference type="SMART" id="SM00089">
    <property type="entry name" value="PKD"/>
    <property type="match status" value="1"/>
</dbReference>
<comment type="caution">
    <text evidence="4">The sequence shown here is derived from an EMBL/GenBank/DDBJ whole genome shotgun (WGS) entry which is preliminary data.</text>
</comment>
<dbReference type="PROSITE" id="PS50093">
    <property type="entry name" value="PKD"/>
    <property type="match status" value="1"/>
</dbReference>
<feature type="compositionally biased region" description="Basic and acidic residues" evidence="2">
    <location>
        <begin position="328"/>
        <end position="340"/>
    </location>
</feature>
<feature type="coiled-coil region" evidence="1">
    <location>
        <begin position="354"/>
        <end position="381"/>
    </location>
</feature>
<feature type="compositionally biased region" description="Acidic residues" evidence="2">
    <location>
        <begin position="192"/>
        <end position="207"/>
    </location>
</feature>
<dbReference type="EMBL" id="QGMZ01000004">
    <property type="protein sequence ID" value="PWR76111.1"/>
    <property type="molecule type" value="Genomic_DNA"/>
</dbReference>
<sequence length="729" mass="81203">MRKFFPIFVAICLILTNIAPVLACSGGTGYSDMGTSNSDNGATTPAASSSSQISAKIKLSPSWVGQAPLEVKFSSTILEGSPSSIIWDFGDGSSGEGSEVEHTYTKAGPYTVVVTITDTSGETFTKKERVVVSESPSSQEEAPSTNSDSTEMEDELSSSEKDTFSDDNNNPIDESESSSSQEETPSANSDFAEMENELSSSEEDIYSDDYSNPIDNWLEGRGDPNAMSLSKLTYTTRDGESFQFAPPTFGGEPIYFALESYPVLATVVDDQGVVYTYKLSWDGKRTKEYPPMDINTQSKDVNEQQPEILQDEEAVEGGIKTVNDKHTTFDEKSNADDNKPPVENNECDENCQKNDKKIEDLKKIRDILEKMKGELTNEQKKWIRESLINIITFGQSAVIGKYGGEVGQVLYDLEATTIETVTPLYPEKAKDSFWSIQTIDNIAAVGMGAGAMLFFTPLAPIGAAMMTVSSVWTLEHASADGIKLLKDKAELNKAINKVDNEIAQTRNLVKTKAFDKNAQNNSQRNDLVNQSIDYYLEEIRHADRNLTQIKDLIGNSTDIAERADLENHERIMKVYKSIIESQLLGFYGFISYVQSEYSFFEGDLPNAGELIQESIQKNNEAIVSLDSAKEQWKKIDPNWDFLKSDEYEEILSDIVYYQDGYQDADILYKSMNNYYYAMKDLILEDNISFDENYSKFRDGIISLNDSPVFGEFAKNIIDDFEQISVVNGT</sequence>
<gene>
    <name evidence="4" type="ORF">DLD82_01035</name>
</gene>
<evidence type="ECO:0000313" key="5">
    <source>
        <dbReference type="Proteomes" id="UP000245934"/>
    </source>
</evidence>
<evidence type="ECO:0000259" key="3">
    <source>
        <dbReference type="PROSITE" id="PS50093"/>
    </source>
</evidence>
<accession>A0A2V2NKH2</accession>
<evidence type="ECO:0000256" key="2">
    <source>
        <dbReference type="SAM" id="MobiDB-lite"/>
    </source>
</evidence>
<feature type="domain" description="PKD" evidence="3">
    <location>
        <begin position="80"/>
        <end position="139"/>
    </location>
</feature>
<dbReference type="CDD" id="cd00146">
    <property type="entry name" value="PKD"/>
    <property type="match status" value="1"/>
</dbReference>
<evidence type="ECO:0000313" key="4">
    <source>
        <dbReference type="EMBL" id="PWR76111.1"/>
    </source>
</evidence>
<name>A0A2V2NKH2_9EURY</name>
<dbReference type="InterPro" id="IPR013783">
    <property type="entry name" value="Ig-like_fold"/>
</dbReference>
<dbReference type="SUPFAM" id="SSF49299">
    <property type="entry name" value="PKD domain"/>
    <property type="match status" value="1"/>
</dbReference>
<dbReference type="RefSeq" id="WP_109939247.1">
    <property type="nucleotide sequence ID" value="NZ_CP176366.1"/>
</dbReference>
<reference evidence="4 5" key="1">
    <citation type="submission" date="2018-05" db="EMBL/GenBank/DDBJ databases">
        <title>Draft genome of Methanospirillum stamsii Pt1.</title>
        <authorList>
            <person name="Dueholm M.S."/>
            <person name="Nielsen P.H."/>
            <person name="Bakmann L.F."/>
            <person name="Otzen D.E."/>
        </authorList>
    </citation>
    <scope>NUCLEOTIDE SEQUENCE [LARGE SCALE GENOMIC DNA]</scope>
    <source>
        <strain evidence="4 5">Pt1</strain>
    </source>
</reference>
<dbReference type="Gene3D" id="2.60.40.10">
    <property type="entry name" value="Immunoglobulins"/>
    <property type="match status" value="1"/>
</dbReference>
<feature type="region of interest" description="Disordered" evidence="2">
    <location>
        <begin position="328"/>
        <end position="347"/>
    </location>
</feature>
<dbReference type="AlphaFoldDB" id="A0A2V2NKH2"/>
<evidence type="ECO:0000256" key="1">
    <source>
        <dbReference type="SAM" id="Coils"/>
    </source>
</evidence>